<evidence type="ECO:0000313" key="2">
    <source>
        <dbReference type="EMBL" id="TNN71637.1"/>
    </source>
</evidence>
<dbReference type="Proteomes" id="UP000314294">
    <property type="component" value="Unassembled WGS sequence"/>
</dbReference>
<sequence>MDMCSMQGVEVAGSLDGVEEEEEEEEEVEMGADESASTNLNDGRRSHRFDIFKRHNEAEVSDLEALACSYMITATETLQLHPPFFPSLSPGPDVGVSIPPSTGAHSFRAAEQTERAKKTAESREVGRVCAVAVLLPPSAGPSRVRHV</sequence>
<accession>A0A4Z2I103</accession>
<dbReference type="AlphaFoldDB" id="A0A4Z2I103"/>
<evidence type="ECO:0000256" key="1">
    <source>
        <dbReference type="SAM" id="MobiDB-lite"/>
    </source>
</evidence>
<comment type="caution">
    <text evidence="2">The sequence shown here is derived from an EMBL/GenBank/DDBJ whole genome shotgun (WGS) entry which is preliminary data.</text>
</comment>
<organism evidence="2 3">
    <name type="scientific">Liparis tanakae</name>
    <name type="common">Tanaka's snailfish</name>
    <dbReference type="NCBI Taxonomy" id="230148"/>
    <lineage>
        <taxon>Eukaryota</taxon>
        <taxon>Metazoa</taxon>
        <taxon>Chordata</taxon>
        <taxon>Craniata</taxon>
        <taxon>Vertebrata</taxon>
        <taxon>Euteleostomi</taxon>
        <taxon>Actinopterygii</taxon>
        <taxon>Neopterygii</taxon>
        <taxon>Teleostei</taxon>
        <taxon>Neoteleostei</taxon>
        <taxon>Acanthomorphata</taxon>
        <taxon>Eupercaria</taxon>
        <taxon>Perciformes</taxon>
        <taxon>Cottioidei</taxon>
        <taxon>Cottales</taxon>
        <taxon>Liparidae</taxon>
        <taxon>Liparis</taxon>
    </lineage>
</organism>
<gene>
    <name evidence="2" type="ORF">EYF80_018162</name>
</gene>
<feature type="compositionally biased region" description="Acidic residues" evidence="1">
    <location>
        <begin position="17"/>
        <end position="32"/>
    </location>
</feature>
<dbReference type="EMBL" id="SRLO01000147">
    <property type="protein sequence ID" value="TNN71637.1"/>
    <property type="molecule type" value="Genomic_DNA"/>
</dbReference>
<reference evidence="2 3" key="1">
    <citation type="submission" date="2019-03" db="EMBL/GenBank/DDBJ databases">
        <title>First draft genome of Liparis tanakae, snailfish: a comprehensive survey of snailfish specific genes.</title>
        <authorList>
            <person name="Kim W."/>
            <person name="Song I."/>
            <person name="Jeong J.-H."/>
            <person name="Kim D."/>
            <person name="Kim S."/>
            <person name="Ryu S."/>
            <person name="Song J.Y."/>
            <person name="Lee S.K."/>
        </authorList>
    </citation>
    <scope>NUCLEOTIDE SEQUENCE [LARGE SCALE GENOMIC DNA]</scope>
    <source>
        <tissue evidence="2">Muscle</tissue>
    </source>
</reference>
<feature type="region of interest" description="Disordered" evidence="1">
    <location>
        <begin position="1"/>
        <end position="45"/>
    </location>
</feature>
<keyword evidence="3" id="KW-1185">Reference proteome</keyword>
<proteinExistence type="predicted"/>
<evidence type="ECO:0000313" key="3">
    <source>
        <dbReference type="Proteomes" id="UP000314294"/>
    </source>
</evidence>
<name>A0A4Z2I103_9TELE</name>
<protein>
    <submittedName>
        <fullName evidence="2">Uncharacterized protein</fullName>
    </submittedName>
</protein>